<feature type="compositionally biased region" description="Basic and acidic residues" evidence="1">
    <location>
        <begin position="1093"/>
        <end position="1104"/>
    </location>
</feature>
<proteinExistence type="predicted"/>
<dbReference type="EMBL" id="AAMD01000180">
    <property type="protein sequence ID" value="EAU63163.1"/>
    <property type="molecule type" value="Genomic_DNA"/>
</dbReference>
<accession>Q08RQ0</accession>
<evidence type="ECO:0000313" key="2">
    <source>
        <dbReference type="EMBL" id="EAU63163.1"/>
    </source>
</evidence>
<organism evidence="2 3">
    <name type="scientific">Stigmatella aurantiaca (strain DW4/3-1)</name>
    <dbReference type="NCBI Taxonomy" id="378806"/>
    <lineage>
        <taxon>Bacteria</taxon>
        <taxon>Pseudomonadati</taxon>
        <taxon>Myxococcota</taxon>
        <taxon>Myxococcia</taxon>
        <taxon>Myxococcales</taxon>
        <taxon>Cystobacterineae</taxon>
        <taxon>Archangiaceae</taxon>
        <taxon>Stigmatella</taxon>
    </lineage>
</organism>
<protein>
    <submittedName>
        <fullName evidence="2">Uncharacterized protein</fullName>
    </submittedName>
</protein>
<reference evidence="2 3" key="1">
    <citation type="submission" date="2006-04" db="EMBL/GenBank/DDBJ databases">
        <authorList>
            <person name="Nierman W.C."/>
        </authorList>
    </citation>
    <scope>NUCLEOTIDE SEQUENCE [LARGE SCALE GENOMIC DNA]</scope>
    <source>
        <strain evidence="2 3">DW4/3-1</strain>
    </source>
</reference>
<evidence type="ECO:0000256" key="1">
    <source>
        <dbReference type="SAM" id="MobiDB-lite"/>
    </source>
</evidence>
<name>Q08RQ0_STIAD</name>
<feature type="region of interest" description="Disordered" evidence="1">
    <location>
        <begin position="84"/>
        <end position="107"/>
    </location>
</feature>
<dbReference type="AlphaFoldDB" id="Q08RQ0"/>
<sequence length="1104" mass="118925">MYPLACFCREASVAEGGRGGLGQGGGGRVAGHCQETLETPDSEKPVFRVLQIESADELLQHAEGVEVDALADQRLRFVEDEERCHSHPEPVAGGGNLPQRSEVGAHQPELDDDGVVAVSQRDDFVILVRECDARVEVILAHVAVAVVHRHGGDQLVVRVREGRQHVVPVLSHLIVEVVQHQFLTCLALLLCHHACLSESGDLGGTRDSVGEVKRLLGAGRRGELEPDDAVLADLHGGGLCLVLEQFDLHRLHFRDRHALLDGDLLRLMARVGEEQLHEVRAHAPARQPVRVLFGLHLPGDPQGVLAAEAQLHPLAHAREGQLGAAHVAARAHQLHRTGQQDRGALVLEAGHPVHQGRVFRGAHQLRGGRGGELEQGHPVGRSVRGQGDAVGRLQGEGLAPVVQPGHVLGSLRTAALARGLHGLLPDGHLHHLLFLLGLVPEVQPVLHQARGAGPQGGARRREGQLHVRPVFLRPLPHHGLALQRHALAPVLGPQRGPVGGPPHGAGHQVSHPQRHRAPRGVVDLHAGRGEELRLGLLPLGLRALGRHQLMADMGLSLARLAKGLLCRVHLCPHLGEVLVPRVRRGFPGAGPLRDGAEHVLARGVRHAQPRLQPQHIPGGDPHRLLERLDAASERRAVLAQALLGLLLPGAAHVGPDEGAPGERDLERAVHRERGQALHPQRVRPGGEGDLAPALHERAIFQDGDLDDRECDGSAHLRPPVAALEHLARGDLDGPRRVQPLLLTRLQRHPPGPFTFHRRLSRQRRGGAPGGLYLGLFHLDVLLARGHHGDALPELHRHRPSQAVGHLQRDAVGEHGGAAEDAARGFVEARVARHLDGFLHAQPQPLRGARCQRGQRGRHEELLPKRHVHGPRQQRVRRAVLHLHGAEHLGLQGGDAEVLGDEAHRCREHGHRVPRPIRGHVRPGLHVIAIVEVGGGLARRDRPWGGRGRGARVPGALAHLDHQRADVHLEVHRREGHPPFLGGRGRGMQLASTPGLARGGQLQRTVVQQISTQLELRGRVGFFLLVPGSAEAAQGLGFVRQLLHHVVVLRIRFPPDVGVPKGGPLLLLQERTSASPGHAPHGHGAGSRGGDGGLGHREGSRGSPS</sequence>
<feature type="compositionally biased region" description="Gly residues" evidence="1">
    <location>
        <begin position="1082"/>
        <end position="1092"/>
    </location>
</feature>
<gene>
    <name evidence="2" type="ORF">STIAU_6465</name>
</gene>
<feature type="region of interest" description="Disordered" evidence="1">
    <location>
        <begin position="1071"/>
        <end position="1104"/>
    </location>
</feature>
<dbReference type="Proteomes" id="UP000032702">
    <property type="component" value="Unassembled WGS sequence"/>
</dbReference>
<evidence type="ECO:0000313" key="3">
    <source>
        <dbReference type="Proteomes" id="UP000032702"/>
    </source>
</evidence>
<comment type="caution">
    <text evidence="2">The sequence shown here is derived from an EMBL/GenBank/DDBJ whole genome shotgun (WGS) entry which is preliminary data.</text>
</comment>